<organism evidence="3 4">
    <name type="scientific">Aphanomyces stellatus</name>
    <dbReference type="NCBI Taxonomy" id="120398"/>
    <lineage>
        <taxon>Eukaryota</taxon>
        <taxon>Sar</taxon>
        <taxon>Stramenopiles</taxon>
        <taxon>Oomycota</taxon>
        <taxon>Saprolegniomycetes</taxon>
        <taxon>Saprolegniales</taxon>
        <taxon>Verrucalvaceae</taxon>
        <taxon>Aphanomyces</taxon>
    </lineage>
</organism>
<name>A0A485KQ67_9STRA</name>
<dbReference type="EMBL" id="CAADRA010005209">
    <property type="protein sequence ID" value="VFT87036.1"/>
    <property type="molecule type" value="Genomic_DNA"/>
</dbReference>
<protein>
    <submittedName>
        <fullName evidence="3">Aste57867_10160 protein</fullName>
    </submittedName>
</protein>
<dbReference type="InterPro" id="IPR050872">
    <property type="entry name" value="PPR_P_subfamily"/>
</dbReference>
<dbReference type="AlphaFoldDB" id="A0A485KQ67"/>
<dbReference type="Proteomes" id="UP000332933">
    <property type="component" value="Unassembled WGS sequence"/>
</dbReference>
<dbReference type="EMBL" id="VJMH01005188">
    <property type="protein sequence ID" value="KAF0699260.1"/>
    <property type="molecule type" value="Genomic_DNA"/>
</dbReference>
<dbReference type="OrthoDB" id="185373at2759"/>
<evidence type="ECO:0000313" key="3">
    <source>
        <dbReference type="EMBL" id="VFT87036.1"/>
    </source>
</evidence>
<comment type="similarity">
    <text evidence="1">Belongs to the PPR family. P subfamily.</text>
</comment>
<dbReference type="Gene3D" id="1.25.40.10">
    <property type="entry name" value="Tetratricopeptide repeat domain"/>
    <property type="match status" value="1"/>
</dbReference>
<evidence type="ECO:0000313" key="4">
    <source>
        <dbReference type="Proteomes" id="UP000332933"/>
    </source>
</evidence>
<gene>
    <name evidence="3" type="primary">Aste57867_10160</name>
    <name evidence="2" type="ORF">As57867_010121</name>
    <name evidence="3" type="ORF">ASTE57867_10160</name>
</gene>
<dbReference type="PANTHER" id="PTHR46128:SF211">
    <property type="entry name" value="PENTACOTRIPEPTIDE-REPEAT REGION OF PRORP DOMAIN-CONTAINING PROTEIN"/>
    <property type="match status" value="1"/>
</dbReference>
<evidence type="ECO:0000256" key="1">
    <source>
        <dbReference type="ARBA" id="ARBA00007626"/>
    </source>
</evidence>
<evidence type="ECO:0000313" key="2">
    <source>
        <dbReference type="EMBL" id="KAF0699260.1"/>
    </source>
</evidence>
<dbReference type="InterPro" id="IPR011990">
    <property type="entry name" value="TPR-like_helical_dom_sf"/>
</dbReference>
<reference evidence="2" key="2">
    <citation type="submission" date="2019-06" db="EMBL/GenBank/DDBJ databases">
        <title>Genomics analysis of Aphanomyces spp. identifies a new class of oomycete effector associated with host adaptation.</title>
        <authorList>
            <person name="Gaulin E."/>
        </authorList>
    </citation>
    <scope>NUCLEOTIDE SEQUENCE</scope>
    <source>
        <strain evidence="2">CBS 578.67</strain>
    </source>
</reference>
<reference evidence="3 4" key="1">
    <citation type="submission" date="2019-03" db="EMBL/GenBank/DDBJ databases">
        <authorList>
            <person name="Gaulin E."/>
            <person name="Dumas B."/>
        </authorList>
    </citation>
    <scope>NUCLEOTIDE SEQUENCE [LARGE SCALE GENOMIC DNA]</scope>
    <source>
        <strain evidence="3">CBS 568.67</strain>
    </source>
</reference>
<sequence>MHRRLLSLPRLRRLLPPGQNTRCMKSTAYEAHENLHAEWQNMQRDLPSVAVQDLLLMWHKSCGDADLLPQVWDAFESTYPHEITPKLVEATCTAFWKHRRTADVISLAEGLDMSKMSPDMADLLIRAHCAEGHIGKAEAVLAASAHADHMTLQSRLVLAHASLHNVDQANVRIRALVKLPAPAWTPQGCRNVMSALNQLRDVDGMFEFFRIMTERGIAPDDFVVASLLAACVATEDIARTERLLHNMDHLTVMAHPILFHACIDAHVLLGQFDAIPPLLQQLDALPPHPATARVLRRLHLAALEAKQFALAASLATATNTWSEQILRLPTNPDLLPIVASHVKSLTSIGDVNAVVVAAMKQHKFALVLDVFLQCPLVPNTKLLIDVADACRALQGPPSHLALPLVDHCETLVHHPDMQLFSRSRVALMHICLFVEAFSLVLELLPDEQTLWDLPMTMAAMHAAFHLGQADTLRSIYAFAPTRDATMTATYASYMNSLPGPTDLTDSVLPLVQAKNYHKALAMVQEMDPPPSTEAWTSFVTLLIDLREWNFAVNASHFCHRPDLVVSIFVAQFKSARAKDLYLPSLRRVVTAVKADAVARDQAKTALAPLLKKKLREGMPWATHVALVRLAIEILEPDTVLRHLPSDAKKWDKEVLQLALVVAARTNTLPAVYRRAPAAIQQDESMQRAYLKHLLEREPIVEVGEVRRTAINLAKRQALAPLHFQVVGAFLRAGRYKDALHLSRCVDEHDALARDACKNFLEDNPHWRDMVDTLAPPLFDNEHVKHTTRALD</sequence>
<proteinExistence type="inferred from homology"/>
<accession>A0A485KQ67</accession>
<dbReference type="PANTHER" id="PTHR46128">
    <property type="entry name" value="MITOCHONDRIAL GROUP I INTRON SPLICING FACTOR CCM1"/>
    <property type="match status" value="1"/>
</dbReference>
<keyword evidence="4" id="KW-1185">Reference proteome</keyword>